<organism evidence="3 4">
    <name type="scientific">Listeria monocytogenes serotype 1/2a (strain 10403S)</name>
    <dbReference type="NCBI Taxonomy" id="393133"/>
    <lineage>
        <taxon>Bacteria</taxon>
        <taxon>Bacillati</taxon>
        <taxon>Bacillota</taxon>
        <taxon>Bacilli</taxon>
        <taxon>Bacillales</taxon>
        <taxon>Listeriaceae</taxon>
        <taxon>Listeria</taxon>
    </lineage>
</organism>
<keyword evidence="2" id="KW-0812">Transmembrane</keyword>
<gene>
    <name evidence="3" type="ordered locus">LMRG_00913</name>
</gene>
<evidence type="ECO:0000256" key="2">
    <source>
        <dbReference type="SAM" id="Phobius"/>
    </source>
</evidence>
<evidence type="ECO:0000256" key="1">
    <source>
        <dbReference type="ARBA" id="ARBA00022729"/>
    </source>
</evidence>
<dbReference type="AlphaFoldDB" id="A0A0H3GGC7"/>
<dbReference type="KEGG" id="lmt:LMRG_00913"/>
<reference evidence="4" key="1">
    <citation type="submission" date="2010-04" db="EMBL/GenBank/DDBJ databases">
        <title>The genome sequence of Listeria monocytogenes strain 10403S.</title>
        <authorList>
            <consortium name="The Broad Institute Genome Sequencing Platform"/>
            <consortium name="The Broad Institute Genome Sequencing Center for Infectious Disease."/>
            <person name="Borowsky M."/>
            <person name="Borodovsky M."/>
            <person name="Young S.K."/>
            <person name="Zeng Q."/>
            <person name="Koehrsen M."/>
            <person name="Fitzgerald M."/>
            <person name="Wiedmann M."/>
            <person name="Swaminathan B."/>
            <person name="Lauer P."/>
            <person name="Portnoy D."/>
            <person name="Cossart P."/>
            <person name="Buchrieser C."/>
            <person name="Higgins D."/>
            <person name="Abouelleil A."/>
            <person name="Alvarado L."/>
            <person name="Arachchi H.M."/>
            <person name="Berlin A."/>
            <person name="Borenstein D."/>
            <person name="Brown A."/>
            <person name="Chapman S.B."/>
            <person name="Chen Z."/>
            <person name="Dunbar C.D."/>
            <person name="Engels R."/>
            <person name="Freedman E."/>
            <person name="Gearin G."/>
            <person name="Gellesch M."/>
            <person name="Goldberg J."/>
            <person name="Griggs A."/>
            <person name="Gujja S."/>
            <person name="Heilman E."/>
            <person name="Heiman D."/>
            <person name="Howarth C."/>
            <person name="Jen D."/>
            <person name="Larson L."/>
            <person name="Lui A."/>
            <person name="MacDonald J."/>
            <person name="Mehta T."/>
            <person name="Montmayeur A."/>
            <person name="Neiman D."/>
            <person name="Park D."/>
            <person name="Pearson M."/>
            <person name="Priest M."/>
            <person name="Richards J."/>
            <person name="Roberts A."/>
            <person name="Saif S."/>
            <person name="Shea T."/>
            <person name="Shenoy N."/>
            <person name="Sisk P."/>
            <person name="Stolte C."/>
            <person name="Sykes S."/>
            <person name="Walk T."/>
            <person name="White J."/>
            <person name="Yandava C."/>
            <person name="Haas B."/>
            <person name="Nusbaum C."/>
            <person name="Birren B."/>
        </authorList>
    </citation>
    <scope>NUCLEOTIDE SEQUENCE [LARGE SCALE GENOMIC DNA]</scope>
    <source>
        <strain evidence="4">10403S</strain>
    </source>
</reference>
<dbReference type="HOGENOM" id="CLU_095284_0_0_9"/>
<evidence type="ECO:0000313" key="4">
    <source>
        <dbReference type="Proteomes" id="UP000001288"/>
    </source>
</evidence>
<feature type="transmembrane region" description="Helical" evidence="2">
    <location>
        <begin position="44"/>
        <end position="73"/>
    </location>
</feature>
<keyword evidence="2" id="KW-0472">Membrane</keyword>
<feature type="transmembrane region" description="Helical" evidence="2">
    <location>
        <begin position="12"/>
        <end position="32"/>
    </location>
</feature>
<keyword evidence="2" id="KW-1133">Transmembrane helix</keyword>
<dbReference type="Proteomes" id="UP000001288">
    <property type="component" value="Chromosome"/>
</dbReference>
<proteinExistence type="predicted"/>
<dbReference type="EMBL" id="CP002002">
    <property type="protein sequence ID" value="AEO06445.1"/>
    <property type="molecule type" value="Genomic_DNA"/>
</dbReference>
<feature type="transmembrane region" description="Helical" evidence="2">
    <location>
        <begin position="79"/>
        <end position="102"/>
    </location>
</feature>
<protein>
    <submittedName>
        <fullName evidence="3">Uncharacterized protein</fullName>
    </submittedName>
</protein>
<name>A0A0H3GGC7_LISM4</name>
<accession>A0A0H3GGC7</accession>
<sequence length="255" mass="29505">MWHPSLFYTSYYNIFLTIMSFYIFCYLSTYAYCKIEKKVSQRGFFTMGMLLILLVSLFILTFIGVVVGIILLIVRKEKWAGIIVAGLSVGIGFLVLVAGLNITTIKLFEGFNNPLSIHNYNSSNDPFTNDYSEDYDDDYYDDYIDVSYGESVEIENDSTVTIYKPELFQIKESYDIYKVKVKYANTSSDPISFYSEDIALYDNADDDYGQQITEEGFEGEIQPGETKELTLYYEVYNLGPYDVEYDNYNWTTSKE</sequence>
<evidence type="ECO:0000313" key="3">
    <source>
        <dbReference type="EMBL" id="AEO06445.1"/>
    </source>
</evidence>
<keyword evidence="1" id="KW-0732">Signal</keyword>
<dbReference type="InterPro" id="IPR029050">
    <property type="entry name" value="Immunoprotect_excell_Ig-like"/>
</dbReference>
<dbReference type="Gene3D" id="2.60.40.1240">
    <property type="match status" value="1"/>
</dbReference>